<evidence type="ECO:0000259" key="3">
    <source>
        <dbReference type="Pfam" id="PF05368"/>
    </source>
</evidence>
<dbReference type="PANTHER" id="PTHR42748:SF7">
    <property type="entry name" value="NMRA LIKE REDOX SENSOR 1-RELATED"/>
    <property type="match status" value="1"/>
</dbReference>
<dbReference type="InterPro" id="IPR036291">
    <property type="entry name" value="NAD(P)-bd_dom_sf"/>
</dbReference>
<keyword evidence="2" id="KW-0521">NADP</keyword>
<comment type="similarity">
    <text evidence="1">Belongs to the NmrA-type oxidoreductase family.</text>
</comment>
<dbReference type="Proteomes" id="UP000077266">
    <property type="component" value="Unassembled WGS sequence"/>
</dbReference>
<evidence type="ECO:0000256" key="1">
    <source>
        <dbReference type="ARBA" id="ARBA00006328"/>
    </source>
</evidence>
<sequence length="302" mass="32987">MARIATVFTGMGLQGSSVVRALLKDGTFVPRAVTRSPDSESAKELAALGAEIVQGDFRDFSSIRKAIVGAEVVFAVSYPNVPGADEFEQGKFIVDTCKEEGVRFVVWSSTTGVSGPSGGKYEAYALDNKSAVDDYLRASGLPHTILLNGGFLENWTRPRFPDHPRVSDDRSEVTIPSRWVKGTIAVLSWTEHDLGQSGAAVLRAYADGKVDEVNGKTFLVACARLPIEEYFKKVEAGLGKKVTVEWITHLGQPMRDAMYDMAYEFEWYKGMPVPDPGLIALGVKFGTVEEFVETVMKPHLGL</sequence>
<feature type="domain" description="NmrA-like" evidence="3">
    <location>
        <begin position="6"/>
        <end position="248"/>
    </location>
</feature>
<evidence type="ECO:0000313" key="5">
    <source>
        <dbReference type="Proteomes" id="UP000077266"/>
    </source>
</evidence>
<dbReference type="Gene3D" id="3.90.25.10">
    <property type="entry name" value="UDP-galactose 4-epimerase, domain 1"/>
    <property type="match status" value="1"/>
</dbReference>
<reference evidence="4 5" key="1">
    <citation type="journal article" date="2016" name="Mol. Biol. Evol.">
        <title>Comparative Genomics of Early-Diverging Mushroom-Forming Fungi Provides Insights into the Origins of Lignocellulose Decay Capabilities.</title>
        <authorList>
            <person name="Nagy L.G."/>
            <person name="Riley R."/>
            <person name="Tritt A."/>
            <person name="Adam C."/>
            <person name="Daum C."/>
            <person name="Floudas D."/>
            <person name="Sun H."/>
            <person name="Yadav J.S."/>
            <person name="Pangilinan J."/>
            <person name="Larsson K.H."/>
            <person name="Matsuura K."/>
            <person name="Barry K."/>
            <person name="Labutti K."/>
            <person name="Kuo R."/>
            <person name="Ohm R.A."/>
            <person name="Bhattacharya S.S."/>
            <person name="Shirouzu T."/>
            <person name="Yoshinaga Y."/>
            <person name="Martin F.M."/>
            <person name="Grigoriev I.V."/>
            <person name="Hibbett D.S."/>
        </authorList>
    </citation>
    <scope>NUCLEOTIDE SEQUENCE [LARGE SCALE GENOMIC DNA]</scope>
    <source>
        <strain evidence="4 5">HHB12029</strain>
    </source>
</reference>
<protein>
    <submittedName>
        <fullName evidence="4">NAD(P)-binding protein</fullName>
    </submittedName>
</protein>
<gene>
    <name evidence="4" type="ORF">EXIGLDRAFT_720541</name>
</gene>
<dbReference type="PANTHER" id="PTHR42748">
    <property type="entry name" value="NITROGEN METABOLITE REPRESSION PROTEIN NMRA FAMILY MEMBER"/>
    <property type="match status" value="1"/>
</dbReference>
<dbReference type="Pfam" id="PF05368">
    <property type="entry name" value="NmrA"/>
    <property type="match status" value="1"/>
</dbReference>
<dbReference type="InParanoid" id="A0A165GCB8"/>
<dbReference type="InterPro" id="IPR051164">
    <property type="entry name" value="NmrA-like_oxidored"/>
</dbReference>
<evidence type="ECO:0000313" key="4">
    <source>
        <dbReference type="EMBL" id="KZV90307.1"/>
    </source>
</evidence>
<dbReference type="Gene3D" id="3.40.50.720">
    <property type="entry name" value="NAD(P)-binding Rossmann-like Domain"/>
    <property type="match status" value="1"/>
</dbReference>
<evidence type="ECO:0000256" key="2">
    <source>
        <dbReference type="ARBA" id="ARBA00022857"/>
    </source>
</evidence>
<dbReference type="OrthoDB" id="419598at2759"/>
<keyword evidence="5" id="KW-1185">Reference proteome</keyword>
<proteinExistence type="inferred from homology"/>
<accession>A0A165GCB8</accession>
<dbReference type="EMBL" id="KV426052">
    <property type="protein sequence ID" value="KZV90307.1"/>
    <property type="molecule type" value="Genomic_DNA"/>
</dbReference>
<dbReference type="AlphaFoldDB" id="A0A165GCB8"/>
<dbReference type="STRING" id="1314781.A0A165GCB8"/>
<name>A0A165GCB8_EXIGL</name>
<dbReference type="InterPro" id="IPR008030">
    <property type="entry name" value="NmrA-like"/>
</dbReference>
<organism evidence="4 5">
    <name type="scientific">Exidia glandulosa HHB12029</name>
    <dbReference type="NCBI Taxonomy" id="1314781"/>
    <lineage>
        <taxon>Eukaryota</taxon>
        <taxon>Fungi</taxon>
        <taxon>Dikarya</taxon>
        <taxon>Basidiomycota</taxon>
        <taxon>Agaricomycotina</taxon>
        <taxon>Agaricomycetes</taxon>
        <taxon>Auriculariales</taxon>
        <taxon>Exidiaceae</taxon>
        <taxon>Exidia</taxon>
    </lineage>
</organism>
<dbReference type="SUPFAM" id="SSF51735">
    <property type="entry name" value="NAD(P)-binding Rossmann-fold domains"/>
    <property type="match status" value="1"/>
</dbReference>